<gene>
    <name evidence="1" type="ORF">Patl1_34064</name>
</gene>
<reference evidence="2" key="1">
    <citation type="journal article" date="2023" name="G3 (Bethesda)">
        <title>Genome assembly and association tests identify interacting loci associated with vigor, precocity, and sex in interspecific pistachio rootstocks.</title>
        <authorList>
            <person name="Palmer W."/>
            <person name="Jacygrad E."/>
            <person name="Sagayaradj S."/>
            <person name="Cavanaugh K."/>
            <person name="Han R."/>
            <person name="Bertier L."/>
            <person name="Beede B."/>
            <person name="Kafkas S."/>
            <person name="Golino D."/>
            <person name="Preece J."/>
            <person name="Michelmore R."/>
        </authorList>
    </citation>
    <scope>NUCLEOTIDE SEQUENCE [LARGE SCALE GENOMIC DNA]</scope>
</reference>
<dbReference type="Proteomes" id="UP001164250">
    <property type="component" value="Chromosome 15"/>
</dbReference>
<name>A0ACC0ZV94_9ROSI</name>
<organism evidence="1 2">
    <name type="scientific">Pistacia atlantica</name>
    <dbReference type="NCBI Taxonomy" id="434234"/>
    <lineage>
        <taxon>Eukaryota</taxon>
        <taxon>Viridiplantae</taxon>
        <taxon>Streptophyta</taxon>
        <taxon>Embryophyta</taxon>
        <taxon>Tracheophyta</taxon>
        <taxon>Spermatophyta</taxon>
        <taxon>Magnoliopsida</taxon>
        <taxon>eudicotyledons</taxon>
        <taxon>Gunneridae</taxon>
        <taxon>Pentapetalae</taxon>
        <taxon>rosids</taxon>
        <taxon>malvids</taxon>
        <taxon>Sapindales</taxon>
        <taxon>Anacardiaceae</taxon>
        <taxon>Pistacia</taxon>
    </lineage>
</organism>
<evidence type="ECO:0000313" key="2">
    <source>
        <dbReference type="Proteomes" id="UP001164250"/>
    </source>
</evidence>
<protein>
    <submittedName>
        <fullName evidence="1">Uncharacterized protein</fullName>
    </submittedName>
</protein>
<dbReference type="EMBL" id="CM047910">
    <property type="protein sequence ID" value="KAJ0075883.1"/>
    <property type="molecule type" value="Genomic_DNA"/>
</dbReference>
<evidence type="ECO:0000313" key="1">
    <source>
        <dbReference type="EMBL" id="KAJ0075883.1"/>
    </source>
</evidence>
<sequence length="148" mass="16787">MQLTYWTMAFYIVFDLLSILFTIPNFNAIGLAFMLCGLQEIKQRECEQLKKRGTTCKVLSPSASKFLSSLLGKVTENSRKAMVQIPSPRKGAFIEQLFNQNIGAQPLAGSRVRSLRAAHNFAYINQILKKAPAFCLKYIFRVFKCLLL</sequence>
<comment type="caution">
    <text evidence="1">The sequence shown here is derived from an EMBL/GenBank/DDBJ whole genome shotgun (WGS) entry which is preliminary data.</text>
</comment>
<accession>A0ACC0ZV94</accession>
<keyword evidence="2" id="KW-1185">Reference proteome</keyword>
<proteinExistence type="predicted"/>